<name>A0A6A5TU30_9PLEO</name>
<organism evidence="3 4">
    <name type="scientific">Byssothecium circinans</name>
    <dbReference type="NCBI Taxonomy" id="147558"/>
    <lineage>
        <taxon>Eukaryota</taxon>
        <taxon>Fungi</taxon>
        <taxon>Dikarya</taxon>
        <taxon>Ascomycota</taxon>
        <taxon>Pezizomycotina</taxon>
        <taxon>Dothideomycetes</taxon>
        <taxon>Pleosporomycetidae</taxon>
        <taxon>Pleosporales</taxon>
        <taxon>Massarineae</taxon>
        <taxon>Massarinaceae</taxon>
        <taxon>Byssothecium</taxon>
    </lineage>
</organism>
<reference evidence="3" key="1">
    <citation type="journal article" date="2020" name="Stud. Mycol.">
        <title>101 Dothideomycetes genomes: a test case for predicting lifestyles and emergence of pathogens.</title>
        <authorList>
            <person name="Haridas S."/>
            <person name="Albert R."/>
            <person name="Binder M."/>
            <person name="Bloem J."/>
            <person name="Labutti K."/>
            <person name="Salamov A."/>
            <person name="Andreopoulos B."/>
            <person name="Baker S."/>
            <person name="Barry K."/>
            <person name="Bills G."/>
            <person name="Bluhm B."/>
            <person name="Cannon C."/>
            <person name="Castanera R."/>
            <person name="Culley D."/>
            <person name="Daum C."/>
            <person name="Ezra D."/>
            <person name="Gonzalez J."/>
            <person name="Henrissat B."/>
            <person name="Kuo A."/>
            <person name="Liang C."/>
            <person name="Lipzen A."/>
            <person name="Lutzoni F."/>
            <person name="Magnuson J."/>
            <person name="Mondo S."/>
            <person name="Nolan M."/>
            <person name="Ohm R."/>
            <person name="Pangilinan J."/>
            <person name="Park H.-J."/>
            <person name="Ramirez L."/>
            <person name="Alfaro M."/>
            <person name="Sun H."/>
            <person name="Tritt A."/>
            <person name="Yoshinaga Y."/>
            <person name="Zwiers L.-H."/>
            <person name="Turgeon B."/>
            <person name="Goodwin S."/>
            <person name="Spatafora J."/>
            <person name="Crous P."/>
            <person name="Grigoriev I."/>
        </authorList>
    </citation>
    <scope>NUCLEOTIDE SEQUENCE</scope>
    <source>
        <strain evidence="3">CBS 675.92</strain>
    </source>
</reference>
<feature type="domain" description="Glucose-methanol-choline oxidoreductase C-terminal" evidence="2">
    <location>
        <begin position="17"/>
        <end position="92"/>
    </location>
</feature>
<dbReference type="PANTHER" id="PTHR47190:SF4">
    <property type="entry name" value="DEHYDROGENASE, PUTATIVE-RELATED"/>
    <property type="match status" value="1"/>
</dbReference>
<dbReference type="InterPro" id="IPR053208">
    <property type="entry name" value="GMC_Oxidoreductase_CD"/>
</dbReference>
<proteinExistence type="predicted"/>
<accession>A0A6A5TU30</accession>
<dbReference type="GO" id="GO:0016614">
    <property type="term" value="F:oxidoreductase activity, acting on CH-OH group of donors"/>
    <property type="evidence" value="ECO:0007669"/>
    <property type="project" value="InterPro"/>
</dbReference>
<evidence type="ECO:0000313" key="4">
    <source>
        <dbReference type="Proteomes" id="UP000800035"/>
    </source>
</evidence>
<dbReference type="InterPro" id="IPR007867">
    <property type="entry name" value="GMC_OxRtase_C"/>
</dbReference>
<protein>
    <recommendedName>
        <fullName evidence="2">Glucose-methanol-choline oxidoreductase C-terminal domain-containing protein</fullName>
    </recommendedName>
</protein>
<dbReference type="OrthoDB" id="269227at2759"/>
<dbReference type="Gene3D" id="3.50.50.60">
    <property type="entry name" value="FAD/NAD(P)-binding domain"/>
    <property type="match status" value="1"/>
</dbReference>
<sequence length="143" mass="14939">MAIDTFLDMARLPNSTIKYNGAENITGADIVAAAPRRGGSHMIGTTIMGLDRKTAVVDTDCKVYGTDNLFIVDAGVHADLPTGNTQAIVGVVAEHAVQKIIALSGGNGTGYRRSTPSRVRESVASPVRREPQEPSGFASDSGP</sequence>
<gene>
    <name evidence="3" type="ORF">CC80DRAFT_552238</name>
</gene>
<dbReference type="Pfam" id="PF05199">
    <property type="entry name" value="GMC_oxred_C"/>
    <property type="match status" value="1"/>
</dbReference>
<dbReference type="Proteomes" id="UP000800035">
    <property type="component" value="Unassembled WGS sequence"/>
</dbReference>
<dbReference type="EMBL" id="ML977010">
    <property type="protein sequence ID" value="KAF1952417.1"/>
    <property type="molecule type" value="Genomic_DNA"/>
</dbReference>
<dbReference type="SUPFAM" id="SSF51905">
    <property type="entry name" value="FAD/NAD(P)-binding domain"/>
    <property type="match status" value="1"/>
</dbReference>
<dbReference type="AlphaFoldDB" id="A0A6A5TU30"/>
<evidence type="ECO:0000313" key="3">
    <source>
        <dbReference type="EMBL" id="KAF1952417.1"/>
    </source>
</evidence>
<evidence type="ECO:0000256" key="1">
    <source>
        <dbReference type="SAM" id="MobiDB-lite"/>
    </source>
</evidence>
<feature type="region of interest" description="Disordered" evidence="1">
    <location>
        <begin position="105"/>
        <end position="143"/>
    </location>
</feature>
<dbReference type="PANTHER" id="PTHR47190">
    <property type="entry name" value="DEHYDROGENASE, PUTATIVE-RELATED"/>
    <property type="match status" value="1"/>
</dbReference>
<dbReference type="InterPro" id="IPR036188">
    <property type="entry name" value="FAD/NAD-bd_sf"/>
</dbReference>
<evidence type="ECO:0000259" key="2">
    <source>
        <dbReference type="Pfam" id="PF05199"/>
    </source>
</evidence>
<keyword evidence="4" id="KW-1185">Reference proteome</keyword>